<proteinExistence type="predicted"/>
<name>A0A2T0WAS2_9RHOB</name>
<protein>
    <submittedName>
        <fullName evidence="1">Uncharacterized protein</fullName>
    </submittedName>
</protein>
<dbReference type="EMBL" id="PVTQ01000028">
    <property type="protein sequence ID" value="PRY83803.1"/>
    <property type="molecule type" value="Genomic_DNA"/>
</dbReference>
<dbReference type="RefSeq" id="WP_106268617.1">
    <property type="nucleotide sequence ID" value="NZ_PVTQ01000028.1"/>
</dbReference>
<gene>
    <name evidence="1" type="ORF">CLV74_1282</name>
</gene>
<comment type="caution">
    <text evidence="1">The sequence shown here is derived from an EMBL/GenBank/DDBJ whole genome shotgun (WGS) entry which is preliminary data.</text>
</comment>
<dbReference type="AlphaFoldDB" id="A0A2T0WAS2"/>
<dbReference type="Proteomes" id="UP000238392">
    <property type="component" value="Unassembled WGS sequence"/>
</dbReference>
<evidence type="ECO:0000313" key="1">
    <source>
        <dbReference type="EMBL" id="PRY83803.1"/>
    </source>
</evidence>
<keyword evidence="2" id="KW-1185">Reference proteome</keyword>
<organism evidence="1 2">
    <name type="scientific">Donghicola tyrosinivorans</name>
    <dbReference type="NCBI Taxonomy" id="1652492"/>
    <lineage>
        <taxon>Bacteria</taxon>
        <taxon>Pseudomonadati</taxon>
        <taxon>Pseudomonadota</taxon>
        <taxon>Alphaproteobacteria</taxon>
        <taxon>Rhodobacterales</taxon>
        <taxon>Roseobacteraceae</taxon>
        <taxon>Donghicola</taxon>
    </lineage>
</organism>
<reference evidence="1 2" key="1">
    <citation type="submission" date="2018-03" db="EMBL/GenBank/DDBJ databases">
        <title>Genomic Encyclopedia of Archaeal and Bacterial Type Strains, Phase II (KMG-II): from individual species to whole genera.</title>
        <authorList>
            <person name="Goeker M."/>
        </authorList>
    </citation>
    <scope>NUCLEOTIDE SEQUENCE [LARGE SCALE GENOMIC DNA]</scope>
    <source>
        <strain evidence="1 2">DSM 100212</strain>
    </source>
</reference>
<sequence>MANSCSQFQSRHGPQQLPLGRVEIDEWQIDLKDIMPALAEQTDERQRVIAVAMIDVSSCRLLDIQILQDGAMLDLKPAAPSASPL</sequence>
<dbReference type="OrthoDB" id="9814072at2"/>
<accession>A0A2T0WAS2</accession>
<evidence type="ECO:0000313" key="2">
    <source>
        <dbReference type="Proteomes" id="UP000238392"/>
    </source>
</evidence>